<evidence type="ECO:0000256" key="1">
    <source>
        <dbReference type="SAM" id="MobiDB-lite"/>
    </source>
</evidence>
<dbReference type="Proteomes" id="UP000011554">
    <property type="component" value="Unassembled WGS sequence"/>
</dbReference>
<gene>
    <name evidence="2" type="ORF">C481_19780</name>
</gene>
<proteinExistence type="predicted"/>
<reference evidence="2 3" key="1">
    <citation type="journal article" date="2014" name="PLoS Genet.">
        <title>Phylogenetically driven sequencing of extremely halophilic archaea reveals strategies for static and dynamic osmo-response.</title>
        <authorList>
            <person name="Becker E.A."/>
            <person name="Seitzer P.M."/>
            <person name="Tritt A."/>
            <person name="Larsen D."/>
            <person name="Krusor M."/>
            <person name="Yao A.I."/>
            <person name="Wu D."/>
            <person name="Madern D."/>
            <person name="Eisen J.A."/>
            <person name="Darling A.E."/>
            <person name="Facciotti M.T."/>
        </authorList>
    </citation>
    <scope>NUCLEOTIDE SEQUENCE [LARGE SCALE GENOMIC DNA]</scope>
    <source>
        <strain evidence="2 3">DSM 12278</strain>
    </source>
</reference>
<dbReference type="AlphaFoldDB" id="M0ALF1"/>
<name>M0ALF1_NATA1</name>
<comment type="caution">
    <text evidence="2">The sequence shown here is derived from an EMBL/GenBank/DDBJ whole genome shotgun (WGS) entry which is preliminary data.</text>
</comment>
<sequence length="62" mass="6827">MGSKLSETGDTNGTDGDVDSRIEIDRRKRTGARRKEREGNETGQVGTLKPRSSPRLLGRRDG</sequence>
<feature type="region of interest" description="Disordered" evidence="1">
    <location>
        <begin position="1"/>
        <end position="62"/>
    </location>
</feature>
<dbReference type="PATRIC" id="fig|29540.5.peg.4032"/>
<dbReference type="STRING" id="29540.C481_19780"/>
<evidence type="ECO:0000313" key="2">
    <source>
        <dbReference type="EMBL" id="ELY98208.1"/>
    </source>
</evidence>
<evidence type="ECO:0000313" key="3">
    <source>
        <dbReference type="Proteomes" id="UP000011554"/>
    </source>
</evidence>
<keyword evidence="3" id="KW-1185">Reference proteome</keyword>
<dbReference type="EMBL" id="AOIO01000040">
    <property type="protein sequence ID" value="ELY98208.1"/>
    <property type="molecule type" value="Genomic_DNA"/>
</dbReference>
<protein>
    <submittedName>
        <fullName evidence="2">Uncharacterized protein</fullName>
    </submittedName>
</protein>
<organism evidence="2 3">
    <name type="scientific">Natrialba asiatica (strain ATCC 700177 / DSM 12278 / JCM 9576 / FERM P-10747 / NBRC 102637 / 172P1)</name>
    <dbReference type="NCBI Taxonomy" id="29540"/>
    <lineage>
        <taxon>Archaea</taxon>
        <taxon>Methanobacteriati</taxon>
        <taxon>Methanobacteriota</taxon>
        <taxon>Stenosarchaea group</taxon>
        <taxon>Halobacteria</taxon>
        <taxon>Halobacteriales</taxon>
        <taxon>Natrialbaceae</taxon>
        <taxon>Natrialba</taxon>
    </lineage>
</organism>
<accession>M0ALF1</accession>